<dbReference type="Gene3D" id="3.30.2320.10">
    <property type="entry name" value="hypothetical protein PF0899 domain"/>
    <property type="match status" value="1"/>
</dbReference>
<accession>A0A1X2EPP6</accession>
<dbReference type="Proteomes" id="UP000193090">
    <property type="component" value="Unassembled WGS sequence"/>
</dbReference>
<dbReference type="RefSeq" id="WP_085108454.1">
    <property type="nucleotide sequence ID" value="NZ_JACKSN010000105.1"/>
</dbReference>
<dbReference type="OrthoDB" id="3726891at2"/>
<dbReference type="STRING" id="1798.AWC30_03995"/>
<reference evidence="3 4" key="1">
    <citation type="submission" date="2016-01" db="EMBL/GenBank/DDBJ databases">
        <title>The new phylogeny of the genus Mycobacterium.</title>
        <authorList>
            <person name="Tarcisio F."/>
            <person name="Conor M."/>
            <person name="Antonella G."/>
            <person name="Elisabetta G."/>
            <person name="Giulia F.S."/>
            <person name="Sara T."/>
            <person name="Anna F."/>
            <person name="Clotilde B."/>
            <person name="Roberto B."/>
            <person name="Veronica D.S."/>
            <person name="Fabio R."/>
            <person name="Monica P."/>
            <person name="Olivier J."/>
            <person name="Enrico T."/>
            <person name="Nicola S."/>
        </authorList>
    </citation>
    <scope>NUCLEOTIDE SEQUENCE [LARGE SCALE GENOMIC DNA]</scope>
    <source>
        <strain evidence="3 4">DSM 44153</strain>
    </source>
</reference>
<evidence type="ECO:0000313" key="4">
    <source>
        <dbReference type="Proteomes" id="UP000193090"/>
    </source>
</evidence>
<evidence type="ECO:0000256" key="1">
    <source>
        <dbReference type="ARBA" id="ARBA00004328"/>
    </source>
</evidence>
<protein>
    <submittedName>
        <fullName evidence="3">Major capsid protein</fullName>
    </submittedName>
</protein>
<comment type="subcellular location">
    <subcellularLocation>
        <location evidence="1">Virion</location>
    </subcellularLocation>
</comment>
<dbReference type="EMBL" id="LQPZ01000008">
    <property type="protein sequence ID" value="ORX08079.1"/>
    <property type="molecule type" value="Genomic_DNA"/>
</dbReference>
<proteinExistence type="predicted"/>
<keyword evidence="4" id="KW-1185">Reference proteome</keyword>
<evidence type="ECO:0000313" key="3">
    <source>
        <dbReference type="EMBL" id="ORX08079.1"/>
    </source>
</evidence>
<evidence type="ECO:0000259" key="2">
    <source>
        <dbReference type="Pfam" id="PF05065"/>
    </source>
</evidence>
<dbReference type="Pfam" id="PF05065">
    <property type="entry name" value="Phage_capsid"/>
    <property type="match status" value="1"/>
</dbReference>
<dbReference type="SUPFAM" id="SSF56563">
    <property type="entry name" value="Major capsid protein gp5"/>
    <property type="match status" value="1"/>
</dbReference>
<name>A0A1X2EPP6_9MYCO</name>
<comment type="caution">
    <text evidence="3">The sequence shown here is derived from an EMBL/GenBank/DDBJ whole genome shotgun (WGS) entry which is preliminary data.</text>
</comment>
<sequence length="285" mass="29610">MAFTAKTTNSAFPWRPDVSTFHAADIIPEALILQCSTVSGVIDGDAPSLRVAYIDDDEAVFVAEGSEIPEAEPSLNEVQVFTGAVSQLIRVSRSQYYQAGTAEQLAQSVGRALVKKADKAFLAQAAPVSPATNPAAGVLNASNLVGGGTVSGDLDELIDIVAEVQANGAQPSHIVLDPLGWAALRQFKTASDSNVSLVGAGTNDAVPMLLGIPLVVTPAMPAGQGLVLDSRAVVSAVGPVEVETSEHRYFEYRDVGLVAQWRIGQAVVRPDRLGTFTVAGVSSGS</sequence>
<dbReference type="InterPro" id="IPR054612">
    <property type="entry name" value="Phage_capsid-like_C"/>
</dbReference>
<dbReference type="AlphaFoldDB" id="A0A1X2EPP6"/>
<gene>
    <name evidence="3" type="ORF">AWC30_03995</name>
</gene>
<organism evidence="3 4">
    <name type="scientific">Mycolicibacillus trivialis</name>
    <dbReference type="NCBI Taxonomy" id="1798"/>
    <lineage>
        <taxon>Bacteria</taxon>
        <taxon>Bacillati</taxon>
        <taxon>Actinomycetota</taxon>
        <taxon>Actinomycetes</taxon>
        <taxon>Mycobacteriales</taxon>
        <taxon>Mycobacteriaceae</taxon>
        <taxon>Mycolicibacillus</taxon>
    </lineage>
</organism>
<dbReference type="Gene3D" id="3.30.2400.10">
    <property type="entry name" value="Major capsid protein gp5"/>
    <property type="match status" value="1"/>
</dbReference>
<dbReference type="NCBIfam" id="TIGR01554">
    <property type="entry name" value="major_cap_HK97"/>
    <property type="match status" value="1"/>
</dbReference>
<dbReference type="InterPro" id="IPR024455">
    <property type="entry name" value="Phage_capsid"/>
</dbReference>
<feature type="domain" description="Phage capsid-like C-terminal" evidence="2">
    <location>
        <begin position="48"/>
        <end position="272"/>
    </location>
</feature>